<evidence type="ECO:0000256" key="2">
    <source>
        <dbReference type="SAM" id="Phobius"/>
    </source>
</evidence>
<dbReference type="AlphaFoldDB" id="A0A1M6TP61"/>
<protein>
    <submittedName>
        <fullName evidence="5">Uncharacterized protein YaaW, UPF0174 family</fullName>
    </submittedName>
</protein>
<evidence type="ECO:0000256" key="1">
    <source>
        <dbReference type="ARBA" id="ARBA00006436"/>
    </source>
</evidence>
<evidence type="ECO:0000259" key="3">
    <source>
        <dbReference type="Pfam" id="PF03981"/>
    </source>
</evidence>
<comment type="similarity">
    <text evidence="1">Belongs to the UPF0174 family.</text>
</comment>
<feature type="domain" description="DUF3944" evidence="4">
    <location>
        <begin position="3"/>
        <end position="36"/>
    </location>
</feature>
<dbReference type="InterPro" id="IPR021150">
    <property type="entry name" value="Ubiq_cyt_c_chap"/>
</dbReference>
<reference evidence="5 6" key="1">
    <citation type="submission" date="2016-11" db="EMBL/GenBank/DDBJ databases">
        <authorList>
            <person name="Jaros S."/>
            <person name="Januszkiewicz K."/>
            <person name="Wedrychowicz H."/>
        </authorList>
    </citation>
    <scope>NUCLEOTIDE SEQUENCE [LARGE SCALE GENOMIC DNA]</scope>
    <source>
        <strain evidence="5 6">HD4</strain>
    </source>
</reference>
<feature type="transmembrane region" description="Helical" evidence="2">
    <location>
        <begin position="196"/>
        <end position="218"/>
    </location>
</feature>
<evidence type="ECO:0000313" key="5">
    <source>
        <dbReference type="EMBL" id="SHK58703.1"/>
    </source>
</evidence>
<accession>A0A1M6TP61</accession>
<organism evidence="5 6">
    <name type="scientific">Selenomonas ruminantium</name>
    <dbReference type="NCBI Taxonomy" id="971"/>
    <lineage>
        <taxon>Bacteria</taxon>
        <taxon>Bacillati</taxon>
        <taxon>Bacillota</taxon>
        <taxon>Negativicutes</taxon>
        <taxon>Selenomonadales</taxon>
        <taxon>Selenomonadaceae</taxon>
        <taxon>Selenomonas</taxon>
    </lineage>
</organism>
<dbReference type="OrthoDB" id="9128717at2"/>
<proteinExistence type="inferred from homology"/>
<feature type="domain" description="Ubiquinol-cytochrome c chaperone" evidence="3">
    <location>
        <begin position="56"/>
        <end position="230"/>
    </location>
</feature>
<keyword evidence="2" id="KW-0472">Membrane</keyword>
<dbReference type="Pfam" id="PF03981">
    <property type="entry name" value="Ubiq_cyt_C_chap"/>
    <property type="match status" value="1"/>
</dbReference>
<dbReference type="Proteomes" id="UP000184263">
    <property type="component" value="Unassembled WGS sequence"/>
</dbReference>
<gene>
    <name evidence="5" type="ORF">SAMN05216582_10890</name>
</gene>
<dbReference type="Pfam" id="PF13099">
    <property type="entry name" value="DUF3944"/>
    <property type="match status" value="1"/>
</dbReference>
<evidence type="ECO:0000259" key="4">
    <source>
        <dbReference type="Pfam" id="PF13099"/>
    </source>
</evidence>
<keyword evidence="2" id="KW-1133">Transmembrane helix</keyword>
<evidence type="ECO:0000313" key="6">
    <source>
        <dbReference type="Proteomes" id="UP000184263"/>
    </source>
</evidence>
<name>A0A1M6TP61_SELRU</name>
<dbReference type="EMBL" id="FRBC01000008">
    <property type="protein sequence ID" value="SHK58703.1"/>
    <property type="molecule type" value="Genomic_DNA"/>
</dbReference>
<keyword evidence="2" id="KW-0812">Transmembrane</keyword>
<dbReference type="InterPro" id="IPR025217">
    <property type="entry name" value="DUF3944"/>
</dbReference>
<dbReference type="RefSeq" id="WP_073088989.1">
    <property type="nucleotide sequence ID" value="NZ_FRBC01000008.1"/>
</dbReference>
<sequence length="253" mass="27748">MAYCKDKDLEILASASDEDLQILVDYLIKDKDGSPRLTEELTLTEGYKKCPDKPSKYWQEIAGELQHFGGNSIANLVRNIFGNGEGVLYREILCDVCDKMKVNYNSKASIEIIEMNLLQKIIIDAIDKMNSEELKKIIDELDLKTTDFTKEALIAALQAGIFKGGFFAYQIAVIVANAVAKALLGRGLSLTANATITRAMGALAGPLGIALTALWTLVDIAGPAYRVTIPAVVQVAYIRMKTKEILRLESGRS</sequence>